<evidence type="ECO:0000313" key="5">
    <source>
        <dbReference type="Proteomes" id="UP000249293"/>
    </source>
</evidence>
<dbReference type="GeneID" id="40383861"/>
<evidence type="ECO:0000313" key="2">
    <source>
        <dbReference type="EMBL" id="AWU76066.1"/>
    </source>
</evidence>
<dbReference type="Proteomes" id="UP000029867">
    <property type="component" value="Unassembled WGS sequence"/>
</dbReference>
<dbReference type="Proteomes" id="UP000249293">
    <property type="component" value="Chromosome 3"/>
</dbReference>
<dbReference type="Gene3D" id="3.40.50.1860">
    <property type="match status" value="1"/>
</dbReference>
<sequence length="265" mass="29402">MCHHLKTGGSPPLGALCLDYTEDIHRPPGDVIVSETYTFPVIQEKVIGATLWKVVDSQSFSDSYVQLFVDACRVLQKKGCIGIITSCGFLAQIQERLAEQIEVPIATSSLLQVPYVLAIIGPRKKVGVITFDEARLSETHFNGVGINNEMLKRVIVTGCHPKGALHRIITRGDPYIAEEVKQELVNLATELVQKNQDIGAIVLECTQMPPYSEAIQQATKLPVFDGVTMVKWFYSGLNSMAVPDDKNRQDALRRRLRSSKEEKPP</sequence>
<evidence type="ECO:0008006" key="6">
    <source>
        <dbReference type="Google" id="ProtNLM"/>
    </source>
</evidence>
<dbReference type="AlphaFoldDB" id="A0A099NYU1"/>
<dbReference type="GO" id="GO:0016855">
    <property type="term" value="F:racemase and epimerase activity, acting on amino acids and derivatives"/>
    <property type="evidence" value="ECO:0007669"/>
    <property type="project" value="InterPro"/>
</dbReference>
<gene>
    <name evidence="2" type="ORF">C5L36_0C00105</name>
    <name evidence="3" type="ORF">JL09_g3853</name>
</gene>
<dbReference type="OrthoDB" id="412093at2759"/>
<evidence type="ECO:0000313" key="3">
    <source>
        <dbReference type="EMBL" id="KGK37026.1"/>
    </source>
</evidence>
<evidence type="ECO:0000256" key="1">
    <source>
        <dbReference type="SAM" id="MobiDB-lite"/>
    </source>
</evidence>
<dbReference type="EMBL" id="JQFK01000046">
    <property type="protein sequence ID" value="KGK37026.1"/>
    <property type="molecule type" value="Genomic_DNA"/>
</dbReference>
<dbReference type="NCBIfam" id="NF005679">
    <property type="entry name" value="PRK07475.1"/>
    <property type="match status" value="1"/>
</dbReference>
<dbReference type="HOGENOM" id="CLU_093553_0_0_1"/>
<reference evidence="3" key="2">
    <citation type="submission" date="2014-08" db="EMBL/GenBank/DDBJ databases">
        <title>Exploiting Issatchenkia orientalis SD108 for Succinic Acid Production.</title>
        <authorList>
            <person name="Xiao H."/>
            <person name="Shao Z."/>
            <person name="Jiang Y."/>
            <person name="Dole S."/>
            <person name="Zhao H."/>
        </authorList>
    </citation>
    <scope>NUCLEOTIDE SEQUENCE [LARGE SCALE GENOMIC DNA]</scope>
    <source>
        <strain evidence="3">SD108</strain>
    </source>
</reference>
<keyword evidence="5" id="KW-1185">Reference proteome</keyword>
<organism evidence="3 4">
    <name type="scientific">Pichia kudriavzevii</name>
    <name type="common">Yeast</name>
    <name type="synonym">Issatchenkia orientalis</name>
    <dbReference type="NCBI Taxonomy" id="4909"/>
    <lineage>
        <taxon>Eukaryota</taxon>
        <taxon>Fungi</taxon>
        <taxon>Dikarya</taxon>
        <taxon>Ascomycota</taxon>
        <taxon>Saccharomycotina</taxon>
        <taxon>Pichiomycetes</taxon>
        <taxon>Pichiales</taxon>
        <taxon>Pichiaceae</taxon>
        <taxon>Pichia</taxon>
    </lineage>
</organism>
<reference evidence="2 5" key="3">
    <citation type="submission" date="2018-06" db="EMBL/GenBank/DDBJ databases">
        <title>Population genomics shows no distinction between pathogenic Candida krusei and environmental Pichia kudriavzevii: One species, four names.</title>
        <authorList>
            <person name="Douglass A.P."/>
            <person name="Offei B."/>
            <person name="Braun-Galleani S."/>
            <person name="Coughlan A.Y."/>
            <person name="Martos A."/>
            <person name="Ortiz-Merino R.A."/>
            <person name="Byrne K.P."/>
            <person name="Wolfe K.H."/>
        </authorList>
    </citation>
    <scope>NUCLEOTIDE SEQUENCE [LARGE SCALE GENOMIC DNA]</scope>
    <source>
        <strain evidence="2 5">CBS573</strain>
    </source>
</reference>
<protein>
    <recommendedName>
        <fullName evidence="6">Aspartate/glutamate racemase family protein</fullName>
    </recommendedName>
</protein>
<dbReference type="KEGG" id="pkz:C5L36_0C00105"/>
<evidence type="ECO:0000313" key="4">
    <source>
        <dbReference type="Proteomes" id="UP000029867"/>
    </source>
</evidence>
<accession>A0A099NYU1</accession>
<dbReference type="VEuPathDB" id="FungiDB:C5L36_0C00105"/>
<proteinExistence type="predicted"/>
<name>A0A099NYU1_PICKU</name>
<feature type="region of interest" description="Disordered" evidence="1">
    <location>
        <begin position="244"/>
        <end position="265"/>
    </location>
</feature>
<dbReference type="InterPro" id="IPR001920">
    <property type="entry name" value="Asp/Glu_race"/>
</dbReference>
<dbReference type="RefSeq" id="XP_029321543.1">
    <property type="nucleotide sequence ID" value="XM_029465683.1"/>
</dbReference>
<reference evidence="4" key="1">
    <citation type="journal article" date="2014" name="Microb. Cell Fact.">
        <title>Exploiting Issatchenkia orientalis SD108 for succinic acid production.</title>
        <authorList>
            <person name="Xiao H."/>
            <person name="Shao Z."/>
            <person name="Jiang Y."/>
            <person name="Dole S."/>
            <person name="Zhao H."/>
        </authorList>
    </citation>
    <scope>NUCLEOTIDE SEQUENCE [LARGE SCALE GENOMIC DNA]</scope>
    <source>
        <strain evidence="4">SD108</strain>
    </source>
</reference>
<dbReference type="eggNOG" id="ENOG502RZWQ">
    <property type="taxonomic scope" value="Eukaryota"/>
</dbReference>
<dbReference type="EMBL" id="CP028775">
    <property type="protein sequence ID" value="AWU76066.1"/>
    <property type="molecule type" value="Genomic_DNA"/>
</dbReference>